<reference evidence="6 9" key="2">
    <citation type="submission" date="2020-08" db="EMBL/GenBank/DDBJ databases">
        <title>Sequencing the genomes of 1000 actinobacteria strains.</title>
        <authorList>
            <person name="Klenk H.-P."/>
        </authorList>
    </citation>
    <scope>NUCLEOTIDE SEQUENCE [LARGE SCALE GENOMIC DNA]</scope>
    <source>
        <strain evidence="6 9">DSM 15626</strain>
    </source>
</reference>
<dbReference type="Pfam" id="PF06441">
    <property type="entry name" value="EHN"/>
    <property type="match status" value="1"/>
</dbReference>
<keyword evidence="3 7" id="KW-0378">Hydrolase</keyword>
<dbReference type="Proteomes" id="UP000553957">
    <property type="component" value="Unassembled WGS sequence"/>
</dbReference>
<sequence>MTTNTNIQPFTIEIPQHEVDDLKLRLQSARWPATPAVDDWSRGVPVGYLKELAAYWADGYDWRAAEAELNAIPQFTTEINGQRIHFFHQQSAEPNALPLILTHGWPGSPVEFQALIGRLTDPVAHGGDAADAFHVVVPSLPGYGFSTPLGPAGFNLFGVAQMWAELMSRLGYERYAAHGTDAGSGVTGMLTMIDAAHVVGAHLAGVTASAPFAGPVSTDGLSESDTKRAETFNRYLEDGLGYLVSQSTRPQTVAYGLNDSPIAQLAWIVEKFAEWTDPDKKLPEEAVDRDQLLTNVSLYWFTESGASSAHALYEGMQAWKAMLAQQSGGGDWGGDDNAESSEWSADDSGDAAAAWGQFTPPPTGVAVFGAETAIKSLVDPAGAMSHWVEYDQGGHFAAMEVPELLTADLRAFFQPLR</sequence>
<dbReference type="PANTHER" id="PTHR21661">
    <property type="entry name" value="EPOXIDE HYDROLASE 1-RELATED"/>
    <property type="match status" value="1"/>
</dbReference>
<dbReference type="PRINTS" id="PR00412">
    <property type="entry name" value="EPOXHYDRLASE"/>
</dbReference>
<dbReference type="InterPro" id="IPR000639">
    <property type="entry name" value="Epox_hydrolase-like"/>
</dbReference>
<dbReference type="PIRSF" id="PIRSF001112">
    <property type="entry name" value="Epoxide_hydrolase"/>
    <property type="match status" value="1"/>
</dbReference>
<keyword evidence="2" id="KW-0058">Aromatic hydrocarbons catabolism</keyword>
<proteinExistence type="inferred from homology"/>
<dbReference type="GO" id="GO:0097176">
    <property type="term" value="P:epoxide metabolic process"/>
    <property type="evidence" value="ECO:0007669"/>
    <property type="project" value="TreeGrafter"/>
</dbReference>
<dbReference type="GO" id="GO:0004301">
    <property type="term" value="F:epoxide hydrolase activity"/>
    <property type="evidence" value="ECO:0007669"/>
    <property type="project" value="TreeGrafter"/>
</dbReference>
<dbReference type="InterPro" id="IPR029058">
    <property type="entry name" value="AB_hydrolase_fold"/>
</dbReference>
<organism evidence="7 8">
    <name type="scientific">Kribbella sandramycini</name>
    <dbReference type="NCBI Taxonomy" id="60450"/>
    <lineage>
        <taxon>Bacteria</taxon>
        <taxon>Bacillati</taxon>
        <taxon>Actinomycetota</taxon>
        <taxon>Actinomycetes</taxon>
        <taxon>Propionibacteriales</taxon>
        <taxon>Kribbellaceae</taxon>
        <taxon>Kribbella</taxon>
    </lineage>
</organism>
<evidence type="ECO:0000259" key="5">
    <source>
        <dbReference type="Pfam" id="PF06441"/>
    </source>
</evidence>
<feature type="compositionally biased region" description="Acidic residues" evidence="4">
    <location>
        <begin position="333"/>
        <end position="349"/>
    </location>
</feature>
<evidence type="ECO:0000313" key="6">
    <source>
        <dbReference type="EMBL" id="MBB6564507.1"/>
    </source>
</evidence>
<dbReference type="EMBL" id="JACHKF010000001">
    <property type="protein sequence ID" value="MBB6564507.1"/>
    <property type="molecule type" value="Genomic_DNA"/>
</dbReference>
<keyword evidence="8" id="KW-1185">Reference proteome</keyword>
<dbReference type="AlphaFoldDB" id="A0A7Y4L2W3"/>
<dbReference type="Gene3D" id="3.40.50.1820">
    <property type="entry name" value="alpha/beta hydrolase"/>
    <property type="match status" value="1"/>
</dbReference>
<dbReference type="EMBL" id="JABJRC010000004">
    <property type="protein sequence ID" value="NOL42211.1"/>
    <property type="molecule type" value="Genomic_DNA"/>
</dbReference>
<evidence type="ECO:0000313" key="8">
    <source>
        <dbReference type="Proteomes" id="UP000534306"/>
    </source>
</evidence>
<evidence type="ECO:0000256" key="2">
    <source>
        <dbReference type="ARBA" id="ARBA00022797"/>
    </source>
</evidence>
<protein>
    <submittedName>
        <fullName evidence="7">Epoxide hydrolase</fullName>
    </submittedName>
    <submittedName>
        <fullName evidence="6">Pimeloyl-ACP methyl ester carboxylesterase</fullName>
    </submittedName>
</protein>
<gene>
    <name evidence="6" type="ORF">HNR71_000144</name>
    <name evidence="7" type="ORF">HPO96_18355</name>
</gene>
<name>A0A7Y4L2W3_9ACTN</name>
<dbReference type="InterPro" id="IPR016292">
    <property type="entry name" value="Epoxide_hydrolase"/>
</dbReference>
<dbReference type="InterPro" id="IPR010497">
    <property type="entry name" value="Epoxide_hydro_N"/>
</dbReference>
<feature type="domain" description="Epoxide hydrolase N-terminal" evidence="5">
    <location>
        <begin position="7"/>
        <end position="112"/>
    </location>
</feature>
<feature type="region of interest" description="Disordered" evidence="4">
    <location>
        <begin position="327"/>
        <end position="356"/>
    </location>
</feature>
<evidence type="ECO:0000256" key="4">
    <source>
        <dbReference type="SAM" id="MobiDB-lite"/>
    </source>
</evidence>
<evidence type="ECO:0000313" key="7">
    <source>
        <dbReference type="EMBL" id="NOL42211.1"/>
    </source>
</evidence>
<accession>A0A7Y4L2W3</accession>
<dbReference type="RefSeq" id="WP_171674722.1">
    <property type="nucleotide sequence ID" value="NZ_BAAAGT010000006.1"/>
</dbReference>
<comment type="similarity">
    <text evidence="1">Belongs to the peptidase S33 family.</text>
</comment>
<comment type="caution">
    <text evidence="7">The sequence shown here is derived from an EMBL/GenBank/DDBJ whole genome shotgun (WGS) entry which is preliminary data.</text>
</comment>
<reference evidence="7 8" key="1">
    <citation type="submission" date="2020-05" db="EMBL/GenBank/DDBJ databases">
        <title>Genome sequence of Kribbella sandramycini ATCC 39419.</title>
        <authorList>
            <person name="Maclea K.S."/>
            <person name="Fair J.L."/>
        </authorList>
    </citation>
    <scope>NUCLEOTIDE SEQUENCE [LARGE SCALE GENOMIC DNA]</scope>
    <source>
        <strain evidence="7 8">ATCC 39419</strain>
    </source>
</reference>
<evidence type="ECO:0000256" key="3">
    <source>
        <dbReference type="ARBA" id="ARBA00022801"/>
    </source>
</evidence>
<dbReference type="PANTHER" id="PTHR21661:SF35">
    <property type="entry name" value="EPOXIDE HYDROLASE"/>
    <property type="match status" value="1"/>
</dbReference>
<dbReference type="SUPFAM" id="SSF53474">
    <property type="entry name" value="alpha/beta-Hydrolases"/>
    <property type="match status" value="1"/>
</dbReference>
<dbReference type="Proteomes" id="UP000534306">
    <property type="component" value="Unassembled WGS sequence"/>
</dbReference>
<evidence type="ECO:0000313" key="9">
    <source>
        <dbReference type="Proteomes" id="UP000553957"/>
    </source>
</evidence>
<evidence type="ECO:0000256" key="1">
    <source>
        <dbReference type="ARBA" id="ARBA00010088"/>
    </source>
</evidence>